<dbReference type="InterPro" id="IPR010982">
    <property type="entry name" value="Lambda_DNA-bd_dom_sf"/>
</dbReference>
<sequence>MTDDEPEDTGSTLPRRQLGRLLREAREATGMSLEEAARLMEWGKSTLSRLERGKSERVRVREVSGLCELYGTDDEKTAAIKELAGQAPVRSWWRGYSDVIAAKFKPYIGLEAGASELAIFQPLIVPGLLQTADYARTLDKQYFPNDSDEELERRVALRIQRQHIATRRRQPVRLVVVLHEAVLRTVVGGPRVMAAVCRHIADLSTRENIEVRILPFRAGFPTGIVVSPFIIMTFPKDSRGKPVEPTIVFAESFTGDVYLESSDDVRRCRETFRSLLRATIDVRPSRDLLREIAREYESER</sequence>
<dbReference type="EMBL" id="MUMY01000001">
    <property type="protein sequence ID" value="ONM50743.1"/>
    <property type="molecule type" value="Genomic_DNA"/>
</dbReference>
<dbReference type="Gene3D" id="1.10.260.40">
    <property type="entry name" value="lambda repressor-like DNA-binding domains"/>
    <property type="match status" value="1"/>
</dbReference>
<dbReference type="STRING" id="1538463.B0T36_01755"/>
<dbReference type="RefSeq" id="WP_077114724.1">
    <property type="nucleotide sequence ID" value="NZ_LOKT01000001.1"/>
</dbReference>
<dbReference type="SMART" id="SM00530">
    <property type="entry name" value="HTH_XRE"/>
    <property type="match status" value="1"/>
</dbReference>
<gene>
    <name evidence="2" type="ORF">B0T46_00405</name>
</gene>
<reference evidence="2 3" key="1">
    <citation type="journal article" date="2016" name="Antonie Van Leeuwenhoek">
        <title>Nocardia donostiensis sp. nov., isolated from human respiratory specimens.</title>
        <authorList>
            <person name="Ercibengoa M."/>
            <person name="Bell M."/>
            <person name="Marimon J.M."/>
            <person name="Humrighouse B."/>
            <person name="Klenk H.P."/>
            <person name="Potter G."/>
            <person name="Perez-Trallero E."/>
        </authorList>
    </citation>
    <scope>NUCLEOTIDE SEQUENCE [LARGE SCALE GENOMIC DNA]</scope>
    <source>
        <strain evidence="2 3">X1655</strain>
    </source>
</reference>
<dbReference type="Pfam" id="PF19054">
    <property type="entry name" value="DUF5753"/>
    <property type="match status" value="1"/>
</dbReference>
<proteinExistence type="predicted"/>
<dbReference type="Proteomes" id="UP000188836">
    <property type="component" value="Unassembled WGS sequence"/>
</dbReference>
<dbReference type="SUPFAM" id="SSF47413">
    <property type="entry name" value="lambda repressor-like DNA-binding domains"/>
    <property type="match status" value="1"/>
</dbReference>
<evidence type="ECO:0000313" key="3">
    <source>
        <dbReference type="Proteomes" id="UP000188836"/>
    </source>
</evidence>
<dbReference type="CDD" id="cd00093">
    <property type="entry name" value="HTH_XRE"/>
    <property type="match status" value="1"/>
</dbReference>
<dbReference type="InterPro" id="IPR001387">
    <property type="entry name" value="Cro/C1-type_HTH"/>
</dbReference>
<dbReference type="GO" id="GO:0003677">
    <property type="term" value="F:DNA binding"/>
    <property type="evidence" value="ECO:0007669"/>
    <property type="project" value="InterPro"/>
</dbReference>
<evidence type="ECO:0000313" key="2">
    <source>
        <dbReference type="EMBL" id="ONM50743.1"/>
    </source>
</evidence>
<dbReference type="PROSITE" id="PS50943">
    <property type="entry name" value="HTH_CROC1"/>
    <property type="match status" value="1"/>
</dbReference>
<keyword evidence="3" id="KW-1185">Reference proteome</keyword>
<dbReference type="OrthoDB" id="4285266at2"/>
<name>A0A1W0B8C3_9NOCA</name>
<accession>A0A1W0B8C3</accession>
<comment type="caution">
    <text evidence="2">The sequence shown here is derived from an EMBL/GenBank/DDBJ whole genome shotgun (WGS) entry which is preliminary data.</text>
</comment>
<dbReference type="Pfam" id="PF13560">
    <property type="entry name" value="HTH_31"/>
    <property type="match status" value="1"/>
</dbReference>
<feature type="domain" description="HTH cro/C1-type" evidence="1">
    <location>
        <begin position="22"/>
        <end position="77"/>
    </location>
</feature>
<protein>
    <submittedName>
        <fullName evidence="2">Transcriptional regulator</fullName>
    </submittedName>
</protein>
<evidence type="ECO:0000259" key="1">
    <source>
        <dbReference type="PROSITE" id="PS50943"/>
    </source>
</evidence>
<dbReference type="InterPro" id="IPR043917">
    <property type="entry name" value="DUF5753"/>
</dbReference>
<organism evidence="2 3">
    <name type="scientific">Nocardia donostiensis</name>
    <dbReference type="NCBI Taxonomy" id="1538463"/>
    <lineage>
        <taxon>Bacteria</taxon>
        <taxon>Bacillati</taxon>
        <taxon>Actinomycetota</taxon>
        <taxon>Actinomycetes</taxon>
        <taxon>Mycobacteriales</taxon>
        <taxon>Nocardiaceae</taxon>
        <taxon>Nocardia</taxon>
    </lineage>
</organism>
<dbReference type="AlphaFoldDB" id="A0A1W0B8C3"/>